<proteinExistence type="predicted"/>
<dbReference type="KEGG" id="agi:FSB73_01120"/>
<reference evidence="1 2" key="1">
    <citation type="journal article" date="2017" name="Int. J. Syst. Evol. Microbiol.">
        <title>Arachidicoccus ginsenosidivorans sp. nov., with ginsenoside-converting activity isolated from ginseng cultivating soil.</title>
        <authorList>
            <person name="Siddiqi M.Z."/>
            <person name="Aslam Z."/>
            <person name="Im W.T."/>
        </authorList>
    </citation>
    <scope>NUCLEOTIDE SEQUENCE [LARGE SCALE GENOMIC DNA]</scope>
    <source>
        <strain evidence="1 2">Gsoil 809</strain>
    </source>
</reference>
<organism evidence="1 2">
    <name type="scientific">Arachidicoccus ginsenosidivorans</name>
    <dbReference type="NCBI Taxonomy" id="496057"/>
    <lineage>
        <taxon>Bacteria</taxon>
        <taxon>Pseudomonadati</taxon>
        <taxon>Bacteroidota</taxon>
        <taxon>Chitinophagia</taxon>
        <taxon>Chitinophagales</taxon>
        <taxon>Chitinophagaceae</taxon>
        <taxon>Arachidicoccus</taxon>
    </lineage>
</organism>
<keyword evidence="2" id="KW-1185">Reference proteome</keyword>
<sequence length="65" mass="6743">MQCQGAIKGSVLQGNGSGSVIKNNFSATSMLNYTAILDGFTITGGEAENGGGYITVTLLPRLKIY</sequence>
<protein>
    <submittedName>
        <fullName evidence="1">Uncharacterized protein</fullName>
    </submittedName>
</protein>
<dbReference type="OrthoDB" id="8901262at2"/>
<dbReference type="EMBL" id="CP042434">
    <property type="protein sequence ID" value="QEC70514.1"/>
    <property type="molecule type" value="Genomic_DNA"/>
</dbReference>
<gene>
    <name evidence="1" type="ORF">FSB73_01120</name>
</gene>
<evidence type="ECO:0000313" key="1">
    <source>
        <dbReference type="EMBL" id="QEC70514.1"/>
    </source>
</evidence>
<dbReference type="AlphaFoldDB" id="A0A5B8VG89"/>
<evidence type="ECO:0000313" key="2">
    <source>
        <dbReference type="Proteomes" id="UP000321291"/>
    </source>
</evidence>
<accession>A0A5B8VG89</accession>
<dbReference type="RefSeq" id="WP_146779777.1">
    <property type="nucleotide sequence ID" value="NZ_CP042434.1"/>
</dbReference>
<name>A0A5B8VG89_9BACT</name>
<dbReference type="Proteomes" id="UP000321291">
    <property type="component" value="Chromosome"/>
</dbReference>